<dbReference type="Proteomes" id="UP000028826">
    <property type="component" value="Unassembled WGS sequence"/>
</dbReference>
<dbReference type="eggNOG" id="COG0730">
    <property type="taxonomic scope" value="Bacteria"/>
</dbReference>
<feature type="transmembrane region" description="Helical" evidence="5">
    <location>
        <begin position="132"/>
        <end position="152"/>
    </location>
</feature>
<dbReference type="OrthoDB" id="7029178at2"/>
<comment type="similarity">
    <text evidence="5">Belongs to the 4-toluene sulfonate uptake permease (TSUP) (TC 2.A.102) family.</text>
</comment>
<dbReference type="GO" id="GO:0005886">
    <property type="term" value="C:plasma membrane"/>
    <property type="evidence" value="ECO:0007669"/>
    <property type="project" value="UniProtKB-SubCell"/>
</dbReference>
<feature type="transmembrane region" description="Helical" evidence="5">
    <location>
        <begin position="46"/>
        <end position="64"/>
    </location>
</feature>
<dbReference type="STRING" id="195105.CN97_17425"/>
<evidence type="ECO:0000256" key="2">
    <source>
        <dbReference type="ARBA" id="ARBA00022692"/>
    </source>
</evidence>
<feature type="transmembrane region" description="Helical" evidence="5">
    <location>
        <begin position="164"/>
        <end position="183"/>
    </location>
</feature>
<dbReference type="Pfam" id="PF01925">
    <property type="entry name" value="TauE"/>
    <property type="match status" value="1"/>
</dbReference>
<evidence type="ECO:0000256" key="5">
    <source>
        <dbReference type="RuleBase" id="RU363041"/>
    </source>
</evidence>
<keyword evidence="2 5" id="KW-0812">Transmembrane</keyword>
<name>A0A086Y2N0_9RHOB</name>
<proteinExistence type="inferred from homology"/>
<evidence type="ECO:0000256" key="1">
    <source>
        <dbReference type="ARBA" id="ARBA00004141"/>
    </source>
</evidence>
<keyword evidence="7" id="KW-1185">Reference proteome</keyword>
<evidence type="ECO:0000256" key="4">
    <source>
        <dbReference type="ARBA" id="ARBA00023136"/>
    </source>
</evidence>
<keyword evidence="5" id="KW-1003">Cell membrane</keyword>
<sequence length="253" mass="26339">MLTTATLAFWLIACLAAWMQTLTGFALGLILMGGVGLLGLMPLPEAAVVTSILVVTNGAIVLWRGWREVDVAALRLYLAGTLPTLIIGYALLHYLAGTALWLLQLLLGLVIVGSSIQLGLRPRPQEHRSPPASFIAFGAAGGIMGGLFSTAGPPIIYHIYRQPIAQIAIRSTLVAVFVLNQTFRLGLVVATDGIALPTLAAAAGAIPAVALGTLAARRWPPPLTPARMRQLAVGLLFCSGAALVGPALTRLAG</sequence>
<feature type="transmembrane region" description="Helical" evidence="5">
    <location>
        <begin position="7"/>
        <end position="40"/>
    </location>
</feature>
<evidence type="ECO:0000313" key="6">
    <source>
        <dbReference type="EMBL" id="KFI28530.1"/>
    </source>
</evidence>
<organism evidence="6 7">
    <name type="scientific">Haematobacter massiliensis</name>
    <dbReference type="NCBI Taxonomy" id="195105"/>
    <lineage>
        <taxon>Bacteria</taxon>
        <taxon>Pseudomonadati</taxon>
        <taxon>Pseudomonadota</taxon>
        <taxon>Alphaproteobacteria</taxon>
        <taxon>Rhodobacterales</taxon>
        <taxon>Paracoccaceae</taxon>
        <taxon>Haematobacter</taxon>
    </lineage>
</organism>
<feature type="transmembrane region" description="Helical" evidence="5">
    <location>
        <begin position="76"/>
        <end position="95"/>
    </location>
</feature>
<keyword evidence="3 5" id="KW-1133">Transmembrane helix</keyword>
<keyword evidence="4 5" id="KW-0472">Membrane</keyword>
<feature type="transmembrane region" description="Helical" evidence="5">
    <location>
        <begin position="228"/>
        <end position="248"/>
    </location>
</feature>
<comment type="subcellular location">
    <subcellularLocation>
        <location evidence="5">Cell membrane</location>
        <topology evidence="5">Multi-pass membrane protein</topology>
    </subcellularLocation>
    <subcellularLocation>
        <location evidence="1">Membrane</location>
        <topology evidence="1">Multi-pass membrane protein</topology>
    </subcellularLocation>
</comment>
<evidence type="ECO:0000313" key="7">
    <source>
        <dbReference type="Proteomes" id="UP000028826"/>
    </source>
</evidence>
<evidence type="ECO:0000256" key="3">
    <source>
        <dbReference type="ARBA" id="ARBA00022989"/>
    </source>
</evidence>
<comment type="caution">
    <text evidence="6">The sequence shown here is derived from an EMBL/GenBank/DDBJ whole genome shotgun (WGS) entry which is preliminary data.</text>
</comment>
<dbReference type="AlphaFoldDB" id="A0A086Y2N0"/>
<protein>
    <recommendedName>
        <fullName evidence="5">Probable membrane transporter protein</fullName>
    </recommendedName>
</protein>
<gene>
    <name evidence="6" type="ORF">CN97_17425</name>
</gene>
<dbReference type="EMBL" id="JGYG01000007">
    <property type="protein sequence ID" value="KFI28530.1"/>
    <property type="molecule type" value="Genomic_DNA"/>
</dbReference>
<feature type="transmembrane region" description="Helical" evidence="5">
    <location>
        <begin position="195"/>
        <end position="216"/>
    </location>
</feature>
<feature type="transmembrane region" description="Helical" evidence="5">
    <location>
        <begin position="101"/>
        <end position="120"/>
    </location>
</feature>
<dbReference type="GeneID" id="39676213"/>
<reference evidence="6 7" key="1">
    <citation type="submission" date="2014-03" db="EMBL/GenBank/DDBJ databases">
        <title>Genome of Haematobacter massiliensis CCUG 47968.</title>
        <authorList>
            <person name="Wang D."/>
            <person name="Wang G."/>
        </authorList>
    </citation>
    <scope>NUCLEOTIDE SEQUENCE [LARGE SCALE GENOMIC DNA]</scope>
    <source>
        <strain evidence="6 7">CCUG 47968</strain>
    </source>
</reference>
<dbReference type="InterPro" id="IPR002781">
    <property type="entry name" value="TM_pro_TauE-like"/>
</dbReference>
<accession>A0A086Y2N0</accession>
<dbReference type="RefSeq" id="WP_035711398.1">
    <property type="nucleotide sequence ID" value="NZ_CAMIFG010000005.1"/>
</dbReference>